<feature type="compositionally biased region" description="Low complexity" evidence="1">
    <location>
        <begin position="815"/>
        <end position="826"/>
    </location>
</feature>
<feature type="region of interest" description="Disordered" evidence="1">
    <location>
        <begin position="293"/>
        <end position="319"/>
    </location>
</feature>
<evidence type="ECO:0000313" key="4">
    <source>
        <dbReference type="Proteomes" id="UP000009168"/>
    </source>
</evidence>
<feature type="compositionally biased region" description="Polar residues" evidence="1">
    <location>
        <begin position="293"/>
        <end position="307"/>
    </location>
</feature>
<keyword evidence="2 3" id="KW-0812">Transmembrane</keyword>
<sequence>MNIWSLNIKSSILENEYGKKEKLNGLKILKVQTSAVVIYSIIQLILLQYASSIHSKIYIYHLLELITGFACYLVCCLRIQTFNYSITLSLAIYISLMIWSYQDNILIDYFQNQSSLRPNQQGFIYAINFIILLIGSSFLLKFSIIIILFVCLIIFVFKNPILDVIQIVSVILALIYKIYSEDKQKRIAFLDHKQGLIRDYLVDNLLPSSLIICKYNQKYNEFELYSQNKRSKLQFGLQNNQEFHDFCNSMVLHNNQNAQEVKQQLKKCKKPEWSNTLSGQIQQKMNKEFKNLQNENKSNKGNSFKQTLKQKNKDKNQSSNNVFQDLVSAQNNEQAIFKNEKDINSFRKLKMSNQKLVSNHVQKNEIKSFQKFKKQNSLTQLQRRITSISGGGLEKSTFQFFNVKGQSQTNNQNQSTDMHAKYSEKENPSQKQGVFSQNFEQFYEDVQEESEEVESFQGQMIDEQYVPIQNKKFSIKILSFFLNDYFIVISIQKDAYREKYQQSVEENKRTNKILDQQFLNLNYLSVNSYKVIKQILQMTHQKQNLSSNNLQIYFEEESKTMNSLLYSAYAIKQNIYNIFEWLNRKKQIYKESIQKINILEELYGMKRIFQKQLETQQKNIEINISNTLQRKYLLTDERVLNQIFYNLINYCIQSSLFQSSITIKANETQNSSNLICFSITFKPVSSINLSLLNFAELYDDNEDHYQQVVEIKICKHLLRLINPQNKISFKLTEDQNVEIYFHLNLQDPQDGVNESLNDNNNRSISDNSFNFNNHSVTRQNFIPSLSQVQQPTSFGLIWFSEKKYNQKPFQEVISEQANSSSFNSNENESKNYRDISPNKSENPKFLENDKNNKMSQFFNYIPKKGDFNITQDTSQDKNLGSPNNIKQNENKHDQKNEKENVLKQINQKKLTTQENSSGELIDLQKYQQQFQQNQPKQLINNLNFNKQIISSKSIDCCSIDSFQEDSDNFQSREIFQNIPKGLSHIQNQQQANDPSHFSQHRLNTFLKNSDSKGLFNSLIHQSQEEQIKTQSVLPHLIEQQNYQHQKILHNSYLRRENDNSELESEQIKNLDLENNQKYGVENSFEENYSTISKQLEINYKNI</sequence>
<accession>I7MDW2</accession>
<feature type="region of interest" description="Disordered" evidence="1">
    <location>
        <begin position="868"/>
        <end position="897"/>
    </location>
</feature>
<proteinExistence type="predicted"/>
<reference evidence="4" key="1">
    <citation type="journal article" date="2006" name="PLoS Biol.">
        <title>Macronuclear genome sequence of the ciliate Tetrahymena thermophila, a model eukaryote.</title>
        <authorList>
            <person name="Eisen J.A."/>
            <person name="Coyne R.S."/>
            <person name="Wu M."/>
            <person name="Wu D."/>
            <person name="Thiagarajan M."/>
            <person name="Wortman J.R."/>
            <person name="Badger J.H."/>
            <person name="Ren Q."/>
            <person name="Amedeo P."/>
            <person name="Jones K.M."/>
            <person name="Tallon L.J."/>
            <person name="Delcher A.L."/>
            <person name="Salzberg S.L."/>
            <person name="Silva J.C."/>
            <person name="Haas B.J."/>
            <person name="Majoros W.H."/>
            <person name="Farzad M."/>
            <person name="Carlton J.M."/>
            <person name="Smith R.K. Jr."/>
            <person name="Garg J."/>
            <person name="Pearlman R.E."/>
            <person name="Karrer K.M."/>
            <person name="Sun L."/>
            <person name="Manning G."/>
            <person name="Elde N.C."/>
            <person name="Turkewitz A.P."/>
            <person name="Asai D.J."/>
            <person name="Wilkes D.E."/>
            <person name="Wang Y."/>
            <person name="Cai H."/>
            <person name="Collins K."/>
            <person name="Stewart B.A."/>
            <person name="Lee S.R."/>
            <person name="Wilamowska K."/>
            <person name="Weinberg Z."/>
            <person name="Ruzzo W.L."/>
            <person name="Wloga D."/>
            <person name="Gaertig J."/>
            <person name="Frankel J."/>
            <person name="Tsao C.-C."/>
            <person name="Gorovsky M.A."/>
            <person name="Keeling P.J."/>
            <person name="Waller R.F."/>
            <person name="Patron N.J."/>
            <person name="Cherry J.M."/>
            <person name="Stover N.A."/>
            <person name="Krieger C.J."/>
            <person name="del Toro C."/>
            <person name="Ryder H.F."/>
            <person name="Williamson S.C."/>
            <person name="Barbeau R.A."/>
            <person name="Hamilton E.P."/>
            <person name="Orias E."/>
        </authorList>
    </citation>
    <scope>NUCLEOTIDE SEQUENCE [LARGE SCALE GENOMIC DNA]</scope>
    <source>
        <strain evidence="4">SB210</strain>
    </source>
</reference>
<feature type="compositionally biased region" description="Polar residues" evidence="1">
    <location>
        <begin position="868"/>
        <end position="887"/>
    </location>
</feature>
<dbReference type="RefSeq" id="XP_001013079.2">
    <property type="nucleotide sequence ID" value="XM_001013079.2"/>
</dbReference>
<feature type="transmembrane region" description="Helical" evidence="2">
    <location>
        <begin position="82"/>
        <end position="102"/>
    </location>
</feature>
<keyword evidence="4" id="KW-1185">Reference proteome</keyword>
<dbReference type="AlphaFoldDB" id="I7MDW2"/>
<feature type="compositionally biased region" description="Low complexity" evidence="1">
    <location>
        <begin position="406"/>
        <end position="416"/>
    </location>
</feature>
<dbReference type="GeneID" id="7833325"/>
<dbReference type="Proteomes" id="UP000009168">
    <property type="component" value="Unassembled WGS sequence"/>
</dbReference>
<feature type="compositionally biased region" description="Basic and acidic residues" evidence="1">
    <location>
        <begin position="888"/>
        <end position="897"/>
    </location>
</feature>
<feature type="region of interest" description="Disordered" evidence="1">
    <location>
        <begin position="815"/>
        <end position="849"/>
    </location>
</feature>
<dbReference type="EMBL" id="GG662740">
    <property type="protein sequence ID" value="EAR92834.2"/>
    <property type="molecule type" value="Genomic_DNA"/>
</dbReference>
<feature type="transmembrane region" description="Helical" evidence="2">
    <location>
        <begin position="122"/>
        <end position="155"/>
    </location>
</feature>
<dbReference type="KEGG" id="tet:TTHERM_00294470"/>
<evidence type="ECO:0000256" key="2">
    <source>
        <dbReference type="SAM" id="Phobius"/>
    </source>
</evidence>
<feature type="region of interest" description="Disordered" evidence="1">
    <location>
        <begin position="406"/>
        <end position="430"/>
    </location>
</feature>
<dbReference type="FunCoup" id="I7MDW2">
    <property type="interactions" value="106"/>
</dbReference>
<gene>
    <name evidence="3" type="ORF">TTHERM_00294470</name>
</gene>
<feature type="transmembrane region" description="Helical" evidence="2">
    <location>
        <begin position="57"/>
        <end position="75"/>
    </location>
</feature>
<keyword evidence="2" id="KW-1133">Transmembrane helix</keyword>
<organism evidence="3 4">
    <name type="scientific">Tetrahymena thermophila (strain SB210)</name>
    <dbReference type="NCBI Taxonomy" id="312017"/>
    <lineage>
        <taxon>Eukaryota</taxon>
        <taxon>Sar</taxon>
        <taxon>Alveolata</taxon>
        <taxon>Ciliophora</taxon>
        <taxon>Intramacronucleata</taxon>
        <taxon>Oligohymenophorea</taxon>
        <taxon>Hymenostomatida</taxon>
        <taxon>Tetrahymenina</taxon>
        <taxon>Tetrahymenidae</taxon>
        <taxon>Tetrahymena</taxon>
    </lineage>
</organism>
<name>I7MDW2_TETTS</name>
<evidence type="ECO:0000313" key="3">
    <source>
        <dbReference type="EMBL" id="EAR92834.2"/>
    </source>
</evidence>
<protein>
    <submittedName>
        <fullName evidence="3">Transmembrane protein, putative</fullName>
    </submittedName>
</protein>
<evidence type="ECO:0000256" key="1">
    <source>
        <dbReference type="SAM" id="MobiDB-lite"/>
    </source>
</evidence>
<feature type="compositionally biased region" description="Basic and acidic residues" evidence="1">
    <location>
        <begin position="418"/>
        <end position="428"/>
    </location>
</feature>
<keyword evidence="2" id="KW-0472">Membrane</keyword>
<feature type="transmembrane region" description="Helical" evidence="2">
    <location>
        <begin position="28"/>
        <end position="51"/>
    </location>
</feature>
<dbReference type="InParanoid" id="I7MDW2"/>